<dbReference type="SFLD" id="SFLDG00002">
    <property type="entry name" value="C1.7:_P-type_atpase_like"/>
    <property type="match status" value="1"/>
</dbReference>
<dbReference type="PRINTS" id="PR00119">
    <property type="entry name" value="CATATPASE"/>
</dbReference>
<dbReference type="PANTHER" id="PTHR43294">
    <property type="entry name" value="SODIUM/POTASSIUM-TRANSPORTING ATPASE SUBUNIT ALPHA"/>
    <property type="match status" value="1"/>
</dbReference>
<dbReference type="InterPro" id="IPR059000">
    <property type="entry name" value="ATPase_P-type_domA"/>
</dbReference>
<dbReference type="InterPro" id="IPR036412">
    <property type="entry name" value="HAD-like_sf"/>
</dbReference>
<dbReference type="Proteomes" id="UP000256970">
    <property type="component" value="Unassembled WGS sequence"/>
</dbReference>
<evidence type="ECO:0000256" key="7">
    <source>
        <dbReference type="ARBA" id="ARBA00022989"/>
    </source>
</evidence>
<dbReference type="SMART" id="SM00831">
    <property type="entry name" value="Cation_ATPase_N"/>
    <property type="match status" value="1"/>
</dbReference>
<dbReference type="GO" id="GO:1902600">
    <property type="term" value="P:proton transmembrane transport"/>
    <property type="evidence" value="ECO:0007669"/>
    <property type="project" value="TreeGrafter"/>
</dbReference>
<dbReference type="InterPro" id="IPR044492">
    <property type="entry name" value="P_typ_ATPase_HD_dom"/>
</dbReference>
<organism evidence="13 14">
    <name type="scientific">Tetradesmus obliquus</name>
    <name type="common">Green alga</name>
    <name type="synonym">Acutodesmus obliquus</name>
    <dbReference type="NCBI Taxonomy" id="3088"/>
    <lineage>
        <taxon>Eukaryota</taxon>
        <taxon>Viridiplantae</taxon>
        <taxon>Chlorophyta</taxon>
        <taxon>core chlorophytes</taxon>
        <taxon>Chlorophyceae</taxon>
        <taxon>CS clade</taxon>
        <taxon>Sphaeropleales</taxon>
        <taxon>Scenedesmaceae</taxon>
        <taxon>Tetradesmus</taxon>
    </lineage>
</organism>
<dbReference type="GO" id="GO:0036376">
    <property type="term" value="P:sodium ion export across plasma membrane"/>
    <property type="evidence" value="ECO:0007669"/>
    <property type="project" value="TreeGrafter"/>
</dbReference>
<protein>
    <recommendedName>
        <fullName evidence="11">Cation-transporting P-type ATPase N-terminal domain-containing protein</fullName>
    </recommendedName>
</protein>
<feature type="compositionally biased region" description="Polar residues" evidence="9">
    <location>
        <begin position="429"/>
        <end position="451"/>
    </location>
</feature>
<dbReference type="NCBIfam" id="TIGR01494">
    <property type="entry name" value="ATPase_P-type"/>
    <property type="match status" value="2"/>
</dbReference>
<evidence type="ECO:0000256" key="8">
    <source>
        <dbReference type="ARBA" id="ARBA00023136"/>
    </source>
</evidence>
<evidence type="ECO:0000313" key="14">
    <source>
        <dbReference type="Proteomes" id="UP000256970"/>
    </source>
</evidence>
<keyword evidence="6" id="KW-1278">Translocase</keyword>
<dbReference type="GO" id="GO:0005524">
    <property type="term" value="F:ATP binding"/>
    <property type="evidence" value="ECO:0007669"/>
    <property type="project" value="UniProtKB-KW"/>
</dbReference>
<dbReference type="FunFam" id="3.40.50.1000:FF:000083">
    <property type="entry name" value="Sodium/potassium-transporting ATPase subunit alpha"/>
    <property type="match status" value="1"/>
</dbReference>
<keyword evidence="5" id="KW-0067">ATP-binding</keyword>
<evidence type="ECO:0000256" key="1">
    <source>
        <dbReference type="ARBA" id="ARBA00004651"/>
    </source>
</evidence>
<evidence type="ECO:0000256" key="9">
    <source>
        <dbReference type="SAM" id="MobiDB-lite"/>
    </source>
</evidence>
<dbReference type="PANTHER" id="PTHR43294:SF21">
    <property type="entry name" value="CATION TRANSPORTING ATPASE"/>
    <property type="match status" value="1"/>
</dbReference>
<feature type="region of interest" description="Disordered" evidence="9">
    <location>
        <begin position="1"/>
        <end position="23"/>
    </location>
</feature>
<proteinExistence type="predicted"/>
<evidence type="ECO:0000256" key="4">
    <source>
        <dbReference type="ARBA" id="ARBA00022741"/>
    </source>
</evidence>
<dbReference type="InterPro" id="IPR023299">
    <property type="entry name" value="ATPase_P-typ_cyto_dom_N"/>
</dbReference>
<dbReference type="GO" id="GO:0005886">
    <property type="term" value="C:plasma membrane"/>
    <property type="evidence" value="ECO:0007669"/>
    <property type="project" value="UniProtKB-SubCell"/>
</dbReference>
<dbReference type="Pfam" id="PF00122">
    <property type="entry name" value="E1-E2_ATPase"/>
    <property type="match status" value="1"/>
</dbReference>
<dbReference type="PROSITE" id="PS00154">
    <property type="entry name" value="ATPASE_E1_E2"/>
    <property type="match status" value="1"/>
</dbReference>
<evidence type="ECO:0000256" key="6">
    <source>
        <dbReference type="ARBA" id="ARBA00022967"/>
    </source>
</evidence>
<dbReference type="GO" id="GO:0016887">
    <property type="term" value="F:ATP hydrolysis activity"/>
    <property type="evidence" value="ECO:0007669"/>
    <property type="project" value="InterPro"/>
</dbReference>
<reference evidence="13 14" key="1">
    <citation type="submission" date="2016-10" db="EMBL/GenBank/DDBJ databases">
        <authorList>
            <person name="Cai Z."/>
        </authorList>
    </citation>
    <scope>NUCLEOTIDE SEQUENCE [LARGE SCALE GENOMIC DNA]</scope>
</reference>
<keyword evidence="8 10" id="KW-0472">Membrane</keyword>
<dbReference type="InterPro" id="IPR008250">
    <property type="entry name" value="ATPase_P-typ_transduc_dom_A_sf"/>
</dbReference>
<name>A0A383WKS7_TETOB</name>
<dbReference type="GO" id="GO:0030007">
    <property type="term" value="P:intracellular potassium ion homeostasis"/>
    <property type="evidence" value="ECO:0007669"/>
    <property type="project" value="TreeGrafter"/>
</dbReference>
<feature type="domain" description="Cation-transporting P-type ATPase N-terminal" evidence="11">
    <location>
        <begin position="35"/>
        <end position="116"/>
    </location>
</feature>
<dbReference type="STRING" id="3088.A0A383WKS7"/>
<evidence type="ECO:0000256" key="2">
    <source>
        <dbReference type="ARBA" id="ARBA00022475"/>
    </source>
</evidence>
<dbReference type="Pfam" id="PF08282">
    <property type="entry name" value="Hydrolase_3"/>
    <property type="match status" value="1"/>
</dbReference>
<dbReference type="InterPro" id="IPR001757">
    <property type="entry name" value="P_typ_ATPase"/>
</dbReference>
<gene>
    <name evidence="13" type="ORF">BQ4739_LOCUS17713</name>
    <name evidence="12" type="ORF">BQ4739_LOCUS9106</name>
</gene>
<dbReference type="Gene3D" id="1.20.1110.10">
    <property type="entry name" value="Calcium-transporting ATPase, transmembrane domain"/>
    <property type="match status" value="2"/>
</dbReference>
<dbReference type="SUPFAM" id="SSF81653">
    <property type="entry name" value="Calcium ATPase, transduction domain A"/>
    <property type="match status" value="1"/>
</dbReference>
<keyword evidence="3 10" id="KW-0812">Transmembrane</keyword>
<dbReference type="Pfam" id="PF13246">
    <property type="entry name" value="Cation_ATPase"/>
    <property type="match status" value="1"/>
</dbReference>
<feature type="transmembrane region" description="Helical" evidence="10">
    <location>
        <begin position="1043"/>
        <end position="1064"/>
    </location>
</feature>
<keyword evidence="2" id="KW-1003">Cell membrane</keyword>
<feature type="transmembrane region" description="Helical" evidence="10">
    <location>
        <begin position="1085"/>
        <end position="1103"/>
    </location>
</feature>
<keyword evidence="4" id="KW-0547">Nucleotide-binding</keyword>
<dbReference type="FunFam" id="1.20.1110.10:FF:000095">
    <property type="entry name" value="Sodium/potassium-transporting ATPase subunit alpha-1"/>
    <property type="match status" value="1"/>
</dbReference>
<dbReference type="GO" id="GO:0005391">
    <property type="term" value="F:P-type sodium:potassium-exchanging transporter activity"/>
    <property type="evidence" value="ECO:0007669"/>
    <property type="project" value="TreeGrafter"/>
</dbReference>
<sequence>MKLPFKGAHGAPEGVPAPDSAEGGAVQARGAYEVDDHMVSPEEVAERYNVTIDWKNIGGSNGLTSQQVKDLQAKHGLNQLTPPKTTPEIIKFLKQFTNPLMALLLVAGALTFMAYGLQSPRDKNNAILAAALIIVVTLTCLMSYLQERSASSLMDSLKKMMPNKCTVIRDGQEQKVEALELVPGDLVRLYIGDRVPADIRIIETYDLKVECSSLTGESDLVPASVDRKHDIPAEARNLVFMSSLAMNGEGRGIVIRTGDETMIGKIASLASDTNTHRSTLQVEVHRLVWFVGILSFTVAIILFVVGLARKMSPLPAFVNGFILVVVANVPEGLPATVTSLLSLTALRLRDRNVLIKRTDIIENLGVATIIASDKTGTLTQNKMSVENIYCNMELHGGKGFTPPPAAPQASLERASHLAKASLMRRSQLGRTSNLGRTASNAGALGRTSNLARISHDPATQMAVGRTARPRGDGSFEFTAPPSNLGKPSTTLQAVQEATINHFSVQGFSELNSVTWERSSTLTKLLTIATVCNKAKFTFAEEQSAKDGKPEHTAITVPMFQPGSEDTRKLLGDATDCGLLRYCDRLVPSSLVRMAYKKVFDIPFNSANKWSLAVTSCPGDSNHQLVMMKGAPEIVLTKCSHHLHNNQEKEIDDDFRASMNAAYERCGFMGERVIGFCYRKISARSVDSFHVEGQGPPTEGLVFMGLMSLVDPPRPGVLEAVNKCRSAGIRVAMVTGDHPLTAEAIARKVGIVTLMTPREVAAEAGLPESEIDITDERVGAVVVTGSQLRNITTEDDWDDILTKPEIVFARTSPQQKLQIVENLQRLGETVAVTGDGVNDSPALKRAQIGVAMGKGGSDVARDAADIVLMDDEFPSIVNAIEEGRVIYDNLKKTIAYTLAHAVPEVLPLFLNLVLNFPLGLGGLLILSIDLITEQGPAISLAYEHAEADVMKRPPRDNKKDRLVDGPVLRYAYLVYGITTSVLCMLAFFTIFWWNGVPLSSVYNKGSDYWMFSDTQTDLTLTGTCKFIDGVERCRILSPREQSIIYWQAQSAWYVTLICSQFWHIWFCKTRTESIFKHGIFRNTVTFYGTAVSVAVMIIIVYAPFLQGIFATWYLPGIGWVPMIGTLFWLLPYTEYTKRQVRTNPDGWWARKMAW</sequence>
<dbReference type="SFLD" id="SFLDS00003">
    <property type="entry name" value="Haloacid_Dehalogenase"/>
    <property type="match status" value="1"/>
</dbReference>
<dbReference type="EMBL" id="FNXT01000881">
    <property type="protein sequence ID" value="SZX68788.1"/>
    <property type="molecule type" value="Genomic_DNA"/>
</dbReference>
<dbReference type="InterPro" id="IPR050510">
    <property type="entry name" value="Cation_transp_ATPase_P-type"/>
</dbReference>
<feature type="transmembrane region" description="Helical" evidence="10">
    <location>
        <begin position="969"/>
        <end position="992"/>
    </location>
</feature>
<feature type="transmembrane region" description="Helical" evidence="10">
    <location>
        <begin position="124"/>
        <end position="145"/>
    </location>
</feature>
<dbReference type="GO" id="GO:1990573">
    <property type="term" value="P:potassium ion import across plasma membrane"/>
    <property type="evidence" value="ECO:0007669"/>
    <property type="project" value="TreeGrafter"/>
</dbReference>
<dbReference type="InterPro" id="IPR004014">
    <property type="entry name" value="ATPase_P-typ_cation-transptr_N"/>
</dbReference>
<dbReference type="PRINTS" id="PR00121">
    <property type="entry name" value="NAKATPASE"/>
</dbReference>
<dbReference type="AlphaFoldDB" id="A0A383WKS7"/>
<evidence type="ECO:0000259" key="11">
    <source>
        <dbReference type="SMART" id="SM00831"/>
    </source>
</evidence>
<keyword evidence="7 10" id="KW-1133">Transmembrane helix</keyword>
<dbReference type="Pfam" id="PF00689">
    <property type="entry name" value="Cation_ATPase_C"/>
    <property type="match status" value="1"/>
</dbReference>
<keyword evidence="14" id="KW-1185">Reference proteome</keyword>
<feature type="transmembrane region" description="Helical" evidence="10">
    <location>
        <begin position="287"/>
        <end position="308"/>
    </location>
</feature>
<feature type="transmembrane region" description="Helical" evidence="10">
    <location>
        <begin position="100"/>
        <end position="118"/>
    </location>
</feature>
<dbReference type="SUPFAM" id="SSF56784">
    <property type="entry name" value="HAD-like"/>
    <property type="match status" value="1"/>
</dbReference>
<feature type="transmembrane region" description="Helical" evidence="10">
    <location>
        <begin position="1109"/>
        <end position="1129"/>
    </location>
</feature>
<dbReference type="InterPro" id="IPR023298">
    <property type="entry name" value="ATPase_P-typ_TM_dom_sf"/>
</dbReference>
<evidence type="ECO:0000256" key="5">
    <source>
        <dbReference type="ARBA" id="ARBA00022840"/>
    </source>
</evidence>
<comment type="subcellular location">
    <subcellularLocation>
        <location evidence="1">Cell membrane</location>
        <topology evidence="1">Multi-pass membrane protein</topology>
    </subcellularLocation>
</comment>
<evidence type="ECO:0000256" key="3">
    <source>
        <dbReference type="ARBA" id="ARBA00022692"/>
    </source>
</evidence>
<evidence type="ECO:0000313" key="13">
    <source>
        <dbReference type="EMBL" id="SZX77356.1"/>
    </source>
</evidence>
<evidence type="ECO:0000313" key="12">
    <source>
        <dbReference type="EMBL" id="SZX68788.1"/>
    </source>
</evidence>
<dbReference type="SUPFAM" id="SSF81665">
    <property type="entry name" value="Calcium ATPase, transmembrane domain M"/>
    <property type="match status" value="1"/>
</dbReference>
<dbReference type="SFLD" id="SFLDF00027">
    <property type="entry name" value="p-type_atpase"/>
    <property type="match status" value="1"/>
</dbReference>
<dbReference type="Gene3D" id="2.70.150.10">
    <property type="entry name" value="Calcium-transporting ATPase, cytoplasmic transduction domain A"/>
    <property type="match status" value="1"/>
</dbReference>
<dbReference type="InterPro" id="IPR018303">
    <property type="entry name" value="ATPase_P-typ_P_site"/>
</dbReference>
<feature type="region of interest" description="Disordered" evidence="9">
    <location>
        <begin position="429"/>
        <end position="487"/>
    </location>
</feature>
<dbReference type="SUPFAM" id="SSF81660">
    <property type="entry name" value="Metal cation-transporting ATPase, ATP-binding domain N"/>
    <property type="match status" value="1"/>
</dbReference>
<dbReference type="Pfam" id="PF00690">
    <property type="entry name" value="Cation_ATPase_N"/>
    <property type="match status" value="1"/>
</dbReference>
<dbReference type="EMBL" id="FNXT01001281">
    <property type="protein sequence ID" value="SZX77356.1"/>
    <property type="molecule type" value="Genomic_DNA"/>
</dbReference>
<evidence type="ECO:0000256" key="10">
    <source>
        <dbReference type="SAM" id="Phobius"/>
    </source>
</evidence>
<accession>A0A383WKS7</accession>
<dbReference type="InterPro" id="IPR006068">
    <property type="entry name" value="ATPase_P-typ_cation-transptr_C"/>
</dbReference>
<dbReference type="GO" id="GO:0006883">
    <property type="term" value="P:intracellular sodium ion homeostasis"/>
    <property type="evidence" value="ECO:0007669"/>
    <property type="project" value="TreeGrafter"/>
</dbReference>
<dbReference type="Gene3D" id="3.40.1110.10">
    <property type="entry name" value="Calcium-transporting ATPase, cytoplasmic domain N"/>
    <property type="match status" value="1"/>
</dbReference>